<dbReference type="InterPro" id="IPR001468">
    <property type="entry name" value="Indole-3-GlycerolPSynthase_CS"/>
</dbReference>
<evidence type="ECO:0000256" key="2">
    <source>
        <dbReference type="ARBA" id="ARBA00004696"/>
    </source>
</evidence>
<keyword evidence="11" id="KW-1185">Reference proteome</keyword>
<sequence>MSTVLDEIVAHKRREISDAIAKRSFADLERDLANAPEIRDFLAALSSGPAPALIAEVKKASPSAGIIREHFSPAEIARTYESAGANCLSVLTDEKYFQGHLDFQRQVRAEVKIPVMRKEFIIDRYQILEARTAGADCVLLIAECLDDVQLQELHDYAHELGMHTLIELYEPANLPRVLKTGARLVGINNRDLRTFVTSLEHTFELKKHVPDDVLLVSESGIRTHADIVRLNEAGVGGVLVGESLMRQPDIAAAVTSLMQG</sequence>
<dbReference type="PROSITE" id="PS00614">
    <property type="entry name" value="IGPS"/>
    <property type="match status" value="1"/>
</dbReference>
<dbReference type="KEGG" id="fmr:Fuma_06385"/>
<dbReference type="PANTHER" id="PTHR22854:SF2">
    <property type="entry name" value="INDOLE-3-GLYCEROL-PHOSPHATE SYNTHASE"/>
    <property type="match status" value="1"/>
</dbReference>
<feature type="domain" description="Indole-3-glycerol phosphate synthase" evidence="9">
    <location>
        <begin position="5"/>
        <end position="257"/>
    </location>
</feature>
<dbReference type="Pfam" id="PF00218">
    <property type="entry name" value="IGPS"/>
    <property type="match status" value="1"/>
</dbReference>
<evidence type="ECO:0000256" key="8">
    <source>
        <dbReference type="HAMAP-Rule" id="MF_00134"/>
    </source>
</evidence>
<evidence type="ECO:0000256" key="7">
    <source>
        <dbReference type="ARBA" id="ARBA00023239"/>
    </source>
</evidence>
<keyword evidence="5 8" id="KW-0822">Tryptophan biosynthesis</keyword>
<dbReference type="InterPro" id="IPR013798">
    <property type="entry name" value="Indole-3-glycerol_P_synth_dom"/>
</dbReference>
<comment type="catalytic activity">
    <reaction evidence="1 8">
        <text>1-(2-carboxyphenylamino)-1-deoxy-D-ribulose 5-phosphate + H(+) = (1S,2R)-1-C-(indol-3-yl)glycerol 3-phosphate + CO2 + H2O</text>
        <dbReference type="Rhea" id="RHEA:23476"/>
        <dbReference type="ChEBI" id="CHEBI:15377"/>
        <dbReference type="ChEBI" id="CHEBI:15378"/>
        <dbReference type="ChEBI" id="CHEBI:16526"/>
        <dbReference type="ChEBI" id="CHEBI:58613"/>
        <dbReference type="ChEBI" id="CHEBI:58866"/>
        <dbReference type="EC" id="4.1.1.48"/>
    </reaction>
</comment>
<evidence type="ECO:0000256" key="3">
    <source>
        <dbReference type="ARBA" id="ARBA00022605"/>
    </source>
</evidence>
<dbReference type="EMBL" id="CP017641">
    <property type="protein sequence ID" value="APZ96712.1"/>
    <property type="molecule type" value="Genomic_DNA"/>
</dbReference>
<dbReference type="UniPathway" id="UPA00035">
    <property type="reaction ID" value="UER00043"/>
</dbReference>
<comment type="similarity">
    <text evidence="8">Belongs to the TrpC family.</text>
</comment>
<evidence type="ECO:0000313" key="10">
    <source>
        <dbReference type="EMBL" id="APZ96712.1"/>
    </source>
</evidence>
<dbReference type="InterPro" id="IPR045186">
    <property type="entry name" value="Indole-3-glycerol_P_synth"/>
</dbReference>
<dbReference type="GO" id="GO:0000162">
    <property type="term" value="P:L-tryptophan biosynthetic process"/>
    <property type="evidence" value="ECO:0007669"/>
    <property type="project" value="UniProtKB-UniRule"/>
</dbReference>
<dbReference type="GO" id="GO:0004425">
    <property type="term" value="F:indole-3-glycerol-phosphate synthase activity"/>
    <property type="evidence" value="ECO:0007669"/>
    <property type="project" value="UniProtKB-UniRule"/>
</dbReference>
<dbReference type="STRING" id="1891926.Fuma_06385"/>
<evidence type="ECO:0000256" key="6">
    <source>
        <dbReference type="ARBA" id="ARBA00023141"/>
    </source>
</evidence>
<dbReference type="NCBIfam" id="NF001373">
    <property type="entry name" value="PRK00278.1-6"/>
    <property type="match status" value="1"/>
</dbReference>
<name>A0A1P8WRM9_9PLAN</name>
<evidence type="ECO:0000256" key="1">
    <source>
        <dbReference type="ARBA" id="ARBA00001633"/>
    </source>
</evidence>
<dbReference type="HAMAP" id="MF_00134_B">
    <property type="entry name" value="IGPS_B"/>
    <property type="match status" value="1"/>
</dbReference>
<dbReference type="InterPro" id="IPR013785">
    <property type="entry name" value="Aldolase_TIM"/>
</dbReference>
<dbReference type="Proteomes" id="UP000187735">
    <property type="component" value="Chromosome"/>
</dbReference>
<dbReference type="PANTHER" id="PTHR22854">
    <property type="entry name" value="TRYPTOPHAN BIOSYNTHESIS PROTEIN"/>
    <property type="match status" value="1"/>
</dbReference>
<dbReference type="SUPFAM" id="SSF51366">
    <property type="entry name" value="Ribulose-phoshate binding barrel"/>
    <property type="match status" value="1"/>
</dbReference>
<reference evidence="10 11" key="1">
    <citation type="journal article" date="2016" name="Front. Microbiol.">
        <title>Fuerstia marisgermanicae gen. nov., sp. nov., an Unusual Member of the Phylum Planctomycetes from the German Wadden Sea.</title>
        <authorList>
            <person name="Kohn T."/>
            <person name="Heuer A."/>
            <person name="Jogler M."/>
            <person name="Vollmers J."/>
            <person name="Boedeker C."/>
            <person name="Bunk B."/>
            <person name="Rast P."/>
            <person name="Borchert D."/>
            <person name="Glockner I."/>
            <person name="Freese H.M."/>
            <person name="Klenk H.P."/>
            <person name="Overmann J."/>
            <person name="Kaster A.K."/>
            <person name="Rohde M."/>
            <person name="Wiegand S."/>
            <person name="Jogler C."/>
        </authorList>
    </citation>
    <scope>NUCLEOTIDE SEQUENCE [LARGE SCALE GENOMIC DNA]</scope>
    <source>
        <strain evidence="10 11">NH11</strain>
    </source>
</reference>
<keyword evidence="6 8" id="KW-0057">Aromatic amino acid biosynthesis</keyword>
<dbReference type="OrthoDB" id="9804217at2"/>
<dbReference type="InterPro" id="IPR011060">
    <property type="entry name" value="RibuloseP-bd_barrel"/>
</dbReference>
<accession>A0A1P8WRM9</accession>
<dbReference type="CDD" id="cd00331">
    <property type="entry name" value="IGPS"/>
    <property type="match status" value="1"/>
</dbReference>
<evidence type="ECO:0000256" key="4">
    <source>
        <dbReference type="ARBA" id="ARBA00022793"/>
    </source>
</evidence>
<comment type="pathway">
    <text evidence="2 8">Amino-acid biosynthesis; L-tryptophan biosynthesis; L-tryptophan from chorismate: step 4/5.</text>
</comment>
<evidence type="ECO:0000256" key="5">
    <source>
        <dbReference type="ARBA" id="ARBA00022822"/>
    </source>
</evidence>
<dbReference type="GO" id="GO:0004640">
    <property type="term" value="F:phosphoribosylanthranilate isomerase activity"/>
    <property type="evidence" value="ECO:0007669"/>
    <property type="project" value="TreeGrafter"/>
</dbReference>
<keyword evidence="3 8" id="KW-0028">Amino-acid biosynthesis</keyword>
<dbReference type="EC" id="4.1.1.48" evidence="8"/>
<dbReference type="FunFam" id="3.20.20.70:FF:000024">
    <property type="entry name" value="Indole-3-glycerol phosphate synthase"/>
    <property type="match status" value="1"/>
</dbReference>
<dbReference type="NCBIfam" id="NF001377">
    <property type="entry name" value="PRK00278.2-4"/>
    <property type="match status" value="1"/>
</dbReference>
<evidence type="ECO:0000259" key="9">
    <source>
        <dbReference type="Pfam" id="PF00218"/>
    </source>
</evidence>
<organism evidence="10 11">
    <name type="scientific">Fuerstiella marisgermanici</name>
    <dbReference type="NCBI Taxonomy" id="1891926"/>
    <lineage>
        <taxon>Bacteria</taxon>
        <taxon>Pseudomonadati</taxon>
        <taxon>Planctomycetota</taxon>
        <taxon>Planctomycetia</taxon>
        <taxon>Planctomycetales</taxon>
        <taxon>Planctomycetaceae</taxon>
        <taxon>Fuerstiella</taxon>
    </lineage>
</organism>
<dbReference type="RefSeq" id="WP_077027690.1">
    <property type="nucleotide sequence ID" value="NZ_CP017641.1"/>
</dbReference>
<gene>
    <name evidence="8 10" type="primary">trpC</name>
    <name evidence="10" type="ORF">Fuma_06385</name>
</gene>
<dbReference type="AlphaFoldDB" id="A0A1P8WRM9"/>
<evidence type="ECO:0000313" key="11">
    <source>
        <dbReference type="Proteomes" id="UP000187735"/>
    </source>
</evidence>
<dbReference type="Gene3D" id="3.20.20.70">
    <property type="entry name" value="Aldolase class I"/>
    <property type="match status" value="1"/>
</dbReference>
<proteinExistence type="inferred from homology"/>
<protein>
    <recommendedName>
        <fullName evidence="8">Indole-3-glycerol phosphate synthase</fullName>
        <shortName evidence="8">IGPS</shortName>
        <ecNumber evidence="8">4.1.1.48</ecNumber>
    </recommendedName>
</protein>
<keyword evidence="4 8" id="KW-0210">Decarboxylase</keyword>
<keyword evidence="7 8" id="KW-0456">Lyase</keyword>